<dbReference type="Gene3D" id="3.90.1140.10">
    <property type="entry name" value="Cyclic phosphodiesterase"/>
    <property type="match status" value="1"/>
</dbReference>
<dbReference type="Pfam" id="PF02834">
    <property type="entry name" value="LigT_PEase"/>
    <property type="match status" value="1"/>
</dbReference>
<keyword evidence="4" id="KW-0436">Ligase</keyword>
<feature type="active site" description="Proton donor" evidence="2">
    <location>
        <position position="64"/>
    </location>
</feature>
<gene>
    <name evidence="4" type="ORF">DFR28_1011136</name>
</gene>
<dbReference type="InParanoid" id="A0A395JQD5"/>
<dbReference type="PANTHER" id="PTHR35561">
    <property type="entry name" value="RNA 2',3'-CYCLIC PHOSPHODIESTERASE"/>
    <property type="match status" value="1"/>
</dbReference>
<comment type="function">
    <text evidence="2">Hydrolyzes RNA 2',3'-cyclic phosphodiester to an RNA 2'-phosphomonoester.</text>
</comment>
<comment type="caution">
    <text evidence="4">The sequence shown here is derived from an EMBL/GenBank/DDBJ whole genome shotgun (WGS) entry which is preliminary data.</text>
</comment>
<reference evidence="4 5" key="1">
    <citation type="submission" date="2018-06" db="EMBL/GenBank/DDBJ databases">
        <title>Genomic Encyclopedia of Type Strains, Phase IV (KMG-IV): sequencing the most valuable type-strain genomes for metagenomic binning, comparative biology and taxonomic classification.</title>
        <authorList>
            <person name="Goeker M."/>
        </authorList>
    </citation>
    <scope>NUCLEOTIDE SEQUENCE [LARGE SCALE GENOMIC DNA]</scope>
    <source>
        <strain evidence="4 5">DSM 24032</strain>
    </source>
</reference>
<dbReference type="SUPFAM" id="SSF55144">
    <property type="entry name" value="LigT-like"/>
    <property type="match status" value="1"/>
</dbReference>
<dbReference type="InterPro" id="IPR004175">
    <property type="entry name" value="RNA_CPDase"/>
</dbReference>
<dbReference type="HAMAP" id="MF_01940">
    <property type="entry name" value="RNA_CPDase"/>
    <property type="match status" value="1"/>
</dbReference>
<feature type="active site" description="Proton acceptor" evidence="2">
    <location>
        <position position="148"/>
    </location>
</feature>
<dbReference type="PANTHER" id="PTHR35561:SF1">
    <property type="entry name" value="RNA 2',3'-CYCLIC PHOSPHODIESTERASE"/>
    <property type="match status" value="1"/>
</dbReference>
<dbReference type="NCBIfam" id="TIGR02258">
    <property type="entry name" value="2_5_ligase"/>
    <property type="match status" value="1"/>
</dbReference>
<sequence>MLCVFITGVILIVEQTRLHTMTVRSFIALPIPKDTANELGDVAAKMSYQDKSGAVRWVDQENYHITLAFLGEQEEDELEILAEKLDQFLIEPEFAGVFSHLSPFPETRPKLLAAMLEKSDAVRRVHQQVISGIKAADMLYDKRKFFPHVTLGRYRHSKKPFTGSIPMNATYECRFEEVVLYESVLTSSGAEYEPIYRYPLDEFDPEQHG</sequence>
<dbReference type="Proteomes" id="UP000253083">
    <property type="component" value="Unassembled WGS sequence"/>
</dbReference>
<name>A0A395JQD5_9GAMM</name>
<protein>
    <recommendedName>
        <fullName evidence="2">RNA 2',3'-cyclic phosphodiesterase</fullName>
        <shortName evidence="2">RNA 2',3'-CPDase</shortName>
        <ecNumber evidence="2">3.1.4.58</ecNumber>
    </recommendedName>
</protein>
<evidence type="ECO:0000256" key="1">
    <source>
        <dbReference type="ARBA" id="ARBA00022801"/>
    </source>
</evidence>
<evidence type="ECO:0000313" key="4">
    <source>
        <dbReference type="EMBL" id="RBP53747.1"/>
    </source>
</evidence>
<accession>A0A395JQD5</accession>
<keyword evidence="1 2" id="KW-0378">Hydrolase</keyword>
<feature type="short sequence motif" description="HXTX 2" evidence="2">
    <location>
        <begin position="148"/>
        <end position="151"/>
    </location>
</feature>
<dbReference type="GO" id="GO:0004113">
    <property type="term" value="F:2',3'-cyclic-nucleotide 3'-phosphodiesterase activity"/>
    <property type="evidence" value="ECO:0007669"/>
    <property type="project" value="InterPro"/>
</dbReference>
<dbReference type="AlphaFoldDB" id="A0A395JQD5"/>
<keyword evidence="5" id="KW-1185">Reference proteome</keyword>
<evidence type="ECO:0000259" key="3">
    <source>
        <dbReference type="Pfam" id="PF02834"/>
    </source>
</evidence>
<comment type="similarity">
    <text evidence="2">Belongs to the 2H phosphoesterase superfamily. ThpR family.</text>
</comment>
<dbReference type="InterPro" id="IPR014051">
    <property type="entry name" value="Phosphoesterase_HXTX"/>
</dbReference>
<evidence type="ECO:0000256" key="2">
    <source>
        <dbReference type="HAMAP-Rule" id="MF_01940"/>
    </source>
</evidence>
<dbReference type="EMBL" id="QNRT01000001">
    <property type="protein sequence ID" value="RBP53747.1"/>
    <property type="molecule type" value="Genomic_DNA"/>
</dbReference>
<comment type="catalytic activity">
    <reaction evidence="2">
        <text>a 3'-end 2',3'-cyclophospho-ribonucleotide-RNA + H2O = a 3'-end 2'-phospho-ribonucleotide-RNA + H(+)</text>
        <dbReference type="Rhea" id="RHEA:11828"/>
        <dbReference type="Rhea" id="RHEA-COMP:10464"/>
        <dbReference type="Rhea" id="RHEA-COMP:17353"/>
        <dbReference type="ChEBI" id="CHEBI:15377"/>
        <dbReference type="ChEBI" id="CHEBI:15378"/>
        <dbReference type="ChEBI" id="CHEBI:83064"/>
        <dbReference type="ChEBI" id="CHEBI:173113"/>
        <dbReference type="EC" id="3.1.4.58"/>
    </reaction>
</comment>
<feature type="short sequence motif" description="HXTX 1" evidence="2">
    <location>
        <begin position="64"/>
        <end position="67"/>
    </location>
</feature>
<dbReference type="InterPro" id="IPR009097">
    <property type="entry name" value="Cyclic_Pdiesterase"/>
</dbReference>
<dbReference type="GO" id="GO:0008664">
    <property type="term" value="F:RNA 2',3'-cyclic 3'-phosphodiesterase activity"/>
    <property type="evidence" value="ECO:0007669"/>
    <property type="project" value="UniProtKB-EC"/>
</dbReference>
<organism evidence="4 5">
    <name type="scientific">Arenicella xantha</name>
    <dbReference type="NCBI Taxonomy" id="644221"/>
    <lineage>
        <taxon>Bacteria</taxon>
        <taxon>Pseudomonadati</taxon>
        <taxon>Pseudomonadota</taxon>
        <taxon>Gammaproteobacteria</taxon>
        <taxon>Arenicellales</taxon>
        <taxon>Arenicellaceae</taxon>
        <taxon>Arenicella</taxon>
    </lineage>
</organism>
<dbReference type="EC" id="3.1.4.58" evidence="2"/>
<dbReference type="GO" id="GO:0016874">
    <property type="term" value="F:ligase activity"/>
    <property type="evidence" value="ECO:0007669"/>
    <property type="project" value="UniProtKB-KW"/>
</dbReference>
<proteinExistence type="inferred from homology"/>
<feature type="domain" description="Phosphoesterase HXTX" evidence="3">
    <location>
        <begin position="29"/>
        <end position="109"/>
    </location>
</feature>
<evidence type="ECO:0000313" key="5">
    <source>
        <dbReference type="Proteomes" id="UP000253083"/>
    </source>
</evidence>